<evidence type="ECO:0000313" key="2">
    <source>
        <dbReference type="Proteomes" id="UP000438106"/>
    </source>
</evidence>
<evidence type="ECO:0000313" key="1">
    <source>
        <dbReference type="EMBL" id="MVT01025.1"/>
    </source>
</evidence>
<name>A0A7X3FUL7_9HYPH</name>
<reference evidence="1 2" key="1">
    <citation type="submission" date="2019-12" db="EMBL/GenBank/DDBJ databases">
        <title>Devosia maris sp. nov., isolated from the deep seawater.</title>
        <authorList>
            <person name="Liu Y."/>
        </authorList>
    </citation>
    <scope>NUCLEOTIDE SEQUENCE [LARGE SCALE GENOMIC DNA]</scope>
    <source>
        <strain evidence="1 2">L53-10-65</strain>
    </source>
</reference>
<dbReference type="Proteomes" id="UP000438106">
    <property type="component" value="Unassembled WGS sequence"/>
</dbReference>
<dbReference type="RefSeq" id="WP_143009458.1">
    <property type="nucleotide sequence ID" value="NZ_WQRF01000014.1"/>
</dbReference>
<gene>
    <name evidence="1" type="ORF">GO014_18570</name>
</gene>
<keyword evidence="2" id="KW-1185">Reference proteome</keyword>
<accession>A0A7X3FUL7</accession>
<protein>
    <submittedName>
        <fullName evidence="1">Uncharacterized protein</fullName>
    </submittedName>
</protein>
<proteinExistence type="predicted"/>
<comment type="caution">
    <text evidence="1">The sequence shown here is derived from an EMBL/GenBank/DDBJ whole genome shotgun (WGS) entry which is preliminary data.</text>
</comment>
<sequence length="126" mass="13750">MMVDAPPEICGFGLASRLCHFQIRESVGVSGIWCLCWLDADHGGASSDPITLRETLVSALIKQQPSRQHPSAGQFHPVFDADDDSNSILLQTEQLRKVFQGLIGEPMSWDSSTGALTNVIGGRRRN</sequence>
<dbReference type="AlphaFoldDB" id="A0A7X3FUL7"/>
<organism evidence="1 2">
    <name type="scientific">Devosia marina</name>
    <dbReference type="NCBI Taxonomy" id="2683198"/>
    <lineage>
        <taxon>Bacteria</taxon>
        <taxon>Pseudomonadati</taxon>
        <taxon>Pseudomonadota</taxon>
        <taxon>Alphaproteobacteria</taxon>
        <taxon>Hyphomicrobiales</taxon>
        <taxon>Devosiaceae</taxon>
        <taxon>Devosia</taxon>
    </lineage>
</organism>
<dbReference type="EMBL" id="WQRF01000014">
    <property type="protein sequence ID" value="MVT01025.1"/>
    <property type="molecule type" value="Genomic_DNA"/>
</dbReference>